<reference evidence="2" key="1">
    <citation type="submission" date="2016-10" db="EMBL/GenBank/DDBJ databases">
        <authorList>
            <person name="Varghese N."/>
            <person name="Submissions S."/>
        </authorList>
    </citation>
    <scope>NUCLEOTIDE SEQUENCE [LARGE SCALE GENOMIC DNA]</scope>
    <source>
        <strain evidence="2">Jip14</strain>
    </source>
</reference>
<protein>
    <submittedName>
        <fullName evidence="1">Uncharacterized protein</fullName>
    </submittedName>
</protein>
<evidence type="ECO:0000313" key="2">
    <source>
        <dbReference type="Proteomes" id="UP000198916"/>
    </source>
</evidence>
<dbReference type="EMBL" id="FNZR01000008">
    <property type="protein sequence ID" value="SEL67895.1"/>
    <property type="molecule type" value="Genomic_DNA"/>
</dbReference>
<accession>A0A1H7S5S6</accession>
<proteinExistence type="predicted"/>
<dbReference type="AlphaFoldDB" id="A0A1H7S5S6"/>
<sequence length="44" mass="5362">MSYGKSTIWQLDPLFYVENKHIKISYNFFLKSHFKKINILLSLR</sequence>
<keyword evidence="2" id="KW-1185">Reference proteome</keyword>
<dbReference type="Proteomes" id="UP000198916">
    <property type="component" value="Unassembled WGS sequence"/>
</dbReference>
<gene>
    <name evidence="1" type="ORF">SAMN05421740_108101</name>
</gene>
<name>A0A1H7S5S6_9SPHI</name>
<organism evidence="1 2">
    <name type="scientific">Parapedobacter koreensis</name>
    <dbReference type="NCBI Taxonomy" id="332977"/>
    <lineage>
        <taxon>Bacteria</taxon>
        <taxon>Pseudomonadati</taxon>
        <taxon>Bacteroidota</taxon>
        <taxon>Sphingobacteriia</taxon>
        <taxon>Sphingobacteriales</taxon>
        <taxon>Sphingobacteriaceae</taxon>
        <taxon>Parapedobacter</taxon>
    </lineage>
</organism>
<evidence type="ECO:0000313" key="1">
    <source>
        <dbReference type="EMBL" id="SEL67895.1"/>
    </source>
</evidence>
<dbReference type="STRING" id="332977.SAMN05421740_108101"/>